<dbReference type="RefSeq" id="XP_067517352.1">
    <property type="nucleotide sequence ID" value="XM_067661251.1"/>
</dbReference>
<dbReference type="InParanoid" id="I1C0H6"/>
<evidence type="ECO:0000313" key="1">
    <source>
        <dbReference type="EMBL" id="EIE81956.1"/>
    </source>
</evidence>
<dbReference type="GeneID" id="93613632"/>
<sequence>MKLKFLCVNWLLGGSPKTLNQARELDAPLKKLIQLLSLVIDLQVPENVTLQSVINIVINVKGNTSDGIYLQIEKEIENRLGVLSYGNV</sequence>
<dbReference type="VEuPathDB" id="FungiDB:RO3G_06661"/>
<dbReference type="AlphaFoldDB" id="I1C0H6"/>
<keyword evidence="2" id="KW-1185">Reference proteome</keyword>
<dbReference type="Proteomes" id="UP000009138">
    <property type="component" value="Unassembled WGS sequence"/>
</dbReference>
<dbReference type="OrthoDB" id="439792at2759"/>
<dbReference type="InterPro" id="IPR027417">
    <property type="entry name" value="P-loop_NTPase"/>
</dbReference>
<accession>I1C0H6</accession>
<protein>
    <submittedName>
        <fullName evidence="1">Uncharacterized protein</fullName>
    </submittedName>
</protein>
<evidence type="ECO:0000313" key="2">
    <source>
        <dbReference type="Proteomes" id="UP000009138"/>
    </source>
</evidence>
<proteinExistence type="predicted"/>
<dbReference type="STRING" id="246409.I1C0H6"/>
<dbReference type="EMBL" id="CH476735">
    <property type="protein sequence ID" value="EIE81956.1"/>
    <property type="molecule type" value="Genomic_DNA"/>
</dbReference>
<name>I1C0H6_RHIO9</name>
<organism evidence="1 2">
    <name type="scientific">Rhizopus delemar (strain RA 99-880 / ATCC MYA-4621 / FGSC 9543 / NRRL 43880)</name>
    <name type="common">Mucormycosis agent</name>
    <name type="synonym">Rhizopus arrhizus var. delemar</name>
    <dbReference type="NCBI Taxonomy" id="246409"/>
    <lineage>
        <taxon>Eukaryota</taxon>
        <taxon>Fungi</taxon>
        <taxon>Fungi incertae sedis</taxon>
        <taxon>Mucoromycota</taxon>
        <taxon>Mucoromycotina</taxon>
        <taxon>Mucoromycetes</taxon>
        <taxon>Mucorales</taxon>
        <taxon>Mucorineae</taxon>
        <taxon>Rhizopodaceae</taxon>
        <taxon>Rhizopus</taxon>
    </lineage>
</organism>
<reference evidence="1 2" key="1">
    <citation type="journal article" date="2009" name="PLoS Genet.">
        <title>Genomic analysis of the basal lineage fungus Rhizopus oryzae reveals a whole-genome duplication.</title>
        <authorList>
            <person name="Ma L.-J."/>
            <person name="Ibrahim A.S."/>
            <person name="Skory C."/>
            <person name="Grabherr M.G."/>
            <person name="Burger G."/>
            <person name="Butler M."/>
            <person name="Elias M."/>
            <person name="Idnurm A."/>
            <person name="Lang B.F."/>
            <person name="Sone T."/>
            <person name="Abe A."/>
            <person name="Calvo S.E."/>
            <person name="Corrochano L.M."/>
            <person name="Engels R."/>
            <person name="Fu J."/>
            <person name="Hansberg W."/>
            <person name="Kim J.-M."/>
            <person name="Kodira C.D."/>
            <person name="Koehrsen M.J."/>
            <person name="Liu B."/>
            <person name="Miranda-Saavedra D."/>
            <person name="O'Leary S."/>
            <person name="Ortiz-Castellanos L."/>
            <person name="Poulter R."/>
            <person name="Rodriguez-Romero J."/>
            <person name="Ruiz-Herrera J."/>
            <person name="Shen Y.-Q."/>
            <person name="Zeng Q."/>
            <person name="Galagan J."/>
            <person name="Birren B.W."/>
            <person name="Cuomo C.A."/>
            <person name="Wickes B.L."/>
        </authorList>
    </citation>
    <scope>NUCLEOTIDE SEQUENCE [LARGE SCALE GENOMIC DNA]</scope>
    <source>
        <strain evidence="2">RA 99-880 / ATCC MYA-4621 / FGSC 9543 / NRRL 43880</strain>
    </source>
</reference>
<dbReference type="Gene3D" id="3.40.50.300">
    <property type="entry name" value="P-loop containing nucleotide triphosphate hydrolases"/>
    <property type="match status" value="1"/>
</dbReference>
<gene>
    <name evidence="1" type="ORF">RO3G_06661</name>
</gene>